<reference evidence="9 10" key="1">
    <citation type="submission" date="2023-12" db="EMBL/GenBank/DDBJ databases">
        <title>A high-quality genome assembly for Dillenia turbinata (Dilleniales).</title>
        <authorList>
            <person name="Chanderbali A."/>
        </authorList>
    </citation>
    <scope>NUCLEOTIDE SEQUENCE [LARGE SCALE GENOMIC DNA]</scope>
    <source>
        <strain evidence="9">LSX21</strain>
        <tissue evidence="9">Leaf</tissue>
    </source>
</reference>
<dbReference type="InterPro" id="IPR011060">
    <property type="entry name" value="RibuloseP-bd_barrel"/>
</dbReference>
<dbReference type="EMBL" id="JBAMMX010000015">
    <property type="protein sequence ID" value="KAK6925699.1"/>
    <property type="molecule type" value="Genomic_DNA"/>
</dbReference>
<evidence type="ECO:0000256" key="5">
    <source>
        <dbReference type="ARBA" id="ARBA00022822"/>
    </source>
</evidence>
<dbReference type="PANTHER" id="PTHR10993">
    <property type="entry name" value="OCTANOYLTRANSFERASE"/>
    <property type="match status" value="1"/>
</dbReference>
<keyword evidence="5" id="KW-0822">Tryptophan biosynthesis</keyword>
<dbReference type="Pfam" id="PF00218">
    <property type="entry name" value="IGPS"/>
    <property type="match status" value="1"/>
</dbReference>
<dbReference type="GO" id="GO:0033819">
    <property type="term" value="F:lipoyl(octanoyl) transferase activity"/>
    <property type="evidence" value="ECO:0007669"/>
    <property type="project" value="TreeGrafter"/>
</dbReference>
<dbReference type="Proteomes" id="UP001370490">
    <property type="component" value="Unassembled WGS sequence"/>
</dbReference>
<sequence length="491" mass="55268">MLLMFDSVMTVKHKIQPFPELISVINAKACLTHLFPWSLLIRIPRSLDVWKLGTVNYLDALKVQEKLVSDRKANKTSDTLLDKGFGARKYVEKLESTLIQLTSLYGVRANPEKTCETGVWVGNVKIGAIGVRISSGITSHGLAFNVDPDLDYFKNIVPCGIADKEVSSLRRETDMVLLFEEVIHEQLISCFAILFGYSNIIWKENAALPTNVFTVHAYGCPSLKDTADFLMSSGDKGNRMTGFAEFEFSRFEEQLNSSFVANLLVISSSSLPLLHLNHTSCFCFPEGVALLSCLLYTGENKRIQGSFANLEAVRRAGVKCPLLCKEFIIDAWQIYYARTKGIDVILLIAAILPDLDIRYMTKICKLLGMAELVEDFTDREMGYDGIVLESWSRWIAYGVLYNSDMRCKCCLVIPMDLCSDDCQLLTYGLEEAVRCWDVGFGKCLHVYEKQSVGLISYGWFHNGKGIFCGLTDRSTCLWDMDAREIECWKGQ</sequence>
<evidence type="ECO:0000313" key="9">
    <source>
        <dbReference type="EMBL" id="KAK6925699.1"/>
    </source>
</evidence>
<dbReference type="InterPro" id="IPR015943">
    <property type="entry name" value="WD40/YVTN_repeat-like_dom_sf"/>
</dbReference>
<dbReference type="InterPro" id="IPR045864">
    <property type="entry name" value="aa-tRNA-synth_II/BPL/LPL"/>
</dbReference>
<keyword evidence="4" id="KW-0028">Amino-acid biosynthesis</keyword>
<name>A0AAN8V6A0_9MAGN</name>
<evidence type="ECO:0000256" key="3">
    <source>
        <dbReference type="ARBA" id="ARBA00012362"/>
    </source>
</evidence>
<keyword evidence="6" id="KW-0057">Aromatic amino acid biosynthesis</keyword>
<dbReference type="Pfam" id="PF21948">
    <property type="entry name" value="LplA-B_cat"/>
    <property type="match status" value="1"/>
</dbReference>
<dbReference type="PANTHER" id="PTHR10993:SF15">
    <property type="entry name" value="OCTANOYLTRANSFERASE LIP2, MITOCHONDRIAL"/>
    <property type="match status" value="1"/>
</dbReference>
<dbReference type="Gene3D" id="3.20.20.70">
    <property type="entry name" value="Aldolase class I"/>
    <property type="match status" value="1"/>
</dbReference>
<dbReference type="AlphaFoldDB" id="A0AAN8V6A0"/>
<evidence type="ECO:0000259" key="8">
    <source>
        <dbReference type="PROSITE" id="PS51733"/>
    </source>
</evidence>
<comment type="pathway">
    <text evidence="2">Amino-acid biosynthesis; L-tryptophan biosynthesis; L-tryptophan from chorismate: step 4/5.</text>
</comment>
<organism evidence="9 10">
    <name type="scientific">Dillenia turbinata</name>
    <dbReference type="NCBI Taxonomy" id="194707"/>
    <lineage>
        <taxon>Eukaryota</taxon>
        <taxon>Viridiplantae</taxon>
        <taxon>Streptophyta</taxon>
        <taxon>Embryophyta</taxon>
        <taxon>Tracheophyta</taxon>
        <taxon>Spermatophyta</taxon>
        <taxon>Magnoliopsida</taxon>
        <taxon>eudicotyledons</taxon>
        <taxon>Gunneridae</taxon>
        <taxon>Pentapetalae</taxon>
        <taxon>Dilleniales</taxon>
        <taxon>Dilleniaceae</taxon>
        <taxon>Dillenia</taxon>
    </lineage>
</organism>
<evidence type="ECO:0000256" key="2">
    <source>
        <dbReference type="ARBA" id="ARBA00004696"/>
    </source>
</evidence>
<dbReference type="EC" id="4.1.1.48" evidence="3"/>
<evidence type="ECO:0000256" key="6">
    <source>
        <dbReference type="ARBA" id="ARBA00023141"/>
    </source>
</evidence>
<dbReference type="GO" id="GO:0000162">
    <property type="term" value="P:L-tryptophan biosynthetic process"/>
    <property type="evidence" value="ECO:0007669"/>
    <property type="project" value="UniProtKB-KW"/>
</dbReference>
<evidence type="ECO:0000313" key="10">
    <source>
        <dbReference type="Proteomes" id="UP001370490"/>
    </source>
</evidence>
<dbReference type="InterPro" id="IPR036322">
    <property type="entry name" value="WD40_repeat_dom_sf"/>
</dbReference>
<proteinExistence type="predicted"/>
<evidence type="ECO:0000256" key="7">
    <source>
        <dbReference type="ARBA" id="ARBA00023239"/>
    </source>
</evidence>
<dbReference type="InterPro" id="IPR013785">
    <property type="entry name" value="Aldolase_TIM"/>
</dbReference>
<dbReference type="SUPFAM" id="SSF55681">
    <property type="entry name" value="Class II aaRS and biotin synthetases"/>
    <property type="match status" value="1"/>
</dbReference>
<evidence type="ECO:0000256" key="4">
    <source>
        <dbReference type="ARBA" id="ARBA00022605"/>
    </source>
</evidence>
<comment type="caution">
    <text evidence="9">The sequence shown here is derived from an EMBL/GenBank/DDBJ whole genome shotgun (WGS) entry which is preliminary data.</text>
</comment>
<comment type="catalytic activity">
    <reaction evidence="1">
        <text>1-(2-carboxyphenylamino)-1-deoxy-D-ribulose 5-phosphate + H(+) = (1S,2R)-1-C-(indol-3-yl)glycerol 3-phosphate + CO2 + H2O</text>
        <dbReference type="Rhea" id="RHEA:23476"/>
        <dbReference type="ChEBI" id="CHEBI:15377"/>
        <dbReference type="ChEBI" id="CHEBI:15378"/>
        <dbReference type="ChEBI" id="CHEBI:16526"/>
        <dbReference type="ChEBI" id="CHEBI:58613"/>
        <dbReference type="ChEBI" id="CHEBI:58866"/>
        <dbReference type="EC" id="4.1.1.48"/>
    </reaction>
</comment>
<dbReference type="SUPFAM" id="SSF51366">
    <property type="entry name" value="Ribulose-phoshate binding barrel"/>
    <property type="match status" value="1"/>
</dbReference>
<keyword evidence="7" id="KW-0456">Lyase</keyword>
<dbReference type="InterPro" id="IPR004143">
    <property type="entry name" value="BPL_LPL_catalytic"/>
</dbReference>
<protein>
    <recommendedName>
        <fullName evidence="3">indole-3-glycerol-phosphate synthase</fullName>
        <ecNumber evidence="3">4.1.1.48</ecNumber>
    </recommendedName>
</protein>
<gene>
    <name evidence="9" type="ORF">RJ641_007418</name>
</gene>
<dbReference type="Gene3D" id="2.130.10.10">
    <property type="entry name" value="YVTN repeat-like/Quinoprotein amine dehydrogenase"/>
    <property type="match status" value="1"/>
</dbReference>
<keyword evidence="10" id="KW-1185">Reference proteome</keyword>
<dbReference type="SUPFAM" id="SSF50978">
    <property type="entry name" value="WD40 repeat-like"/>
    <property type="match status" value="1"/>
</dbReference>
<accession>A0AAN8V6A0</accession>
<dbReference type="Gene3D" id="3.30.930.10">
    <property type="entry name" value="Bira Bifunctional Protein, Domain 2"/>
    <property type="match status" value="1"/>
</dbReference>
<dbReference type="GO" id="GO:0004425">
    <property type="term" value="F:indole-3-glycerol-phosphate synthase activity"/>
    <property type="evidence" value="ECO:0007669"/>
    <property type="project" value="UniProtKB-EC"/>
</dbReference>
<dbReference type="InterPro" id="IPR013798">
    <property type="entry name" value="Indole-3-glycerol_P_synth_dom"/>
</dbReference>
<evidence type="ECO:0000256" key="1">
    <source>
        <dbReference type="ARBA" id="ARBA00001633"/>
    </source>
</evidence>
<feature type="domain" description="BPL/LPL catalytic" evidence="8">
    <location>
        <begin position="1"/>
        <end position="199"/>
    </location>
</feature>
<dbReference type="PROSITE" id="PS51733">
    <property type="entry name" value="BPL_LPL_CATALYTIC"/>
    <property type="match status" value="1"/>
</dbReference>
<dbReference type="GO" id="GO:0009249">
    <property type="term" value="P:protein lipoylation"/>
    <property type="evidence" value="ECO:0007669"/>
    <property type="project" value="TreeGrafter"/>
</dbReference>